<reference evidence="1" key="1">
    <citation type="journal article" date="2023" name="G3 (Bethesda)">
        <title>Whole genome assemblies of Zophobas morio and Tenebrio molitor.</title>
        <authorList>
            <person name="Kaur S."/>
            <person name="Stinson S.A."/>
            <person name="diCenzo G.C."/>
        </authorList>
    </citation>
    <scope>NUCLEOTIDE SEQUENCE</scope>
    <source>
        <strain evidence="1">QUZm001</strain>
    </source>
</reference>
<comment type="caution">
    <text evidence="1">The sequence shown here is derived from an EMBL/GenBank/DDBJ whole genome shotgun (WGS) entry which is preliminary data.</text>
</comment>
<dbReference type="Proteomes" id="UP001168821">
    <property type="component" value="Unassembled WGS sequence"/>
</dbReference>
<name>A0AA38M5Z4_9CUCU</name>
<keyword evidence="2" id="KW-1185">Reference proteome</keyword>
<organism evidence="1 2">
    <name type="scientific">Zophobas morio</name>
    <dbReference type="NCBI Taxonomy" id="2755281"/>
    <lineage>
        <taxon>Eukaryota</taxon>
        <taxon>Metazoa</taxon>
        <taxon>Ecdysozoa</taxon>
        <taxon>Arthropoda</taxon>
        <taxon>Hexapoda</taxon>
        <taxon>Insecta</taxon>
        <taxon>Pterygota</taxon>
        <taxon>Neoptera</taxon>
        <taxon>Endopterygota</taxon>
        <taxon>Coleoptera</taxon>
        <taxon>Polyphaga</taxon>
        <taxon>Cucujiformia</taxon>
        <taxon>Tenebrionidae</taxon>
        <taxon>Zophobas</taxon>
    </lineage>
</organism>
<evidence type="ECO:0000313" key="2">
    <source>
        <dbReference type="Proteomes" id="UP001168821"/>
    </source>
</evidence>
<evidence type="ECO:0000313" key="1">
    <source>
        <dbReference type="EMBL" id="KAJ3644721.1"/>
    </source>
</evidence>
<protein>
    <submittedName>
        <fullName evidence="1">Uncharacterized protein</fullName>
    </submittedName>
</protein>
<dbReference type="EMBL" id="JALNTZ010000007">
    <property type="protein sequence ID" value="KAJ3644721.1"/>
    <property type="molecule type" value="Genomic_DNA"/>
</dbReference>
<accession>A0AA38M5Z4</accession>
<gene>
    <name evidence="1" type="ORF">Zmor_022431</name>
</gene>
<proteinExistence type="predicted"/>
<sequence length="90" mass="10348">MILSDVQLFVWWYLSSTMSTKSKDSAKYVRYARKTGCVGFVGAKGWRGGTETLDVPLSDVEILKYFVETSNWFLFRKEDGVVGLMDMYLK</sequence>
<dbReference type="AlphaFoldDB" id="A0AA38M5Z4"/>